<feature type="region of interest" description="Disordered" evidence="1">
    <location>
        <begin position="196"/>
        <end position="226"/>
    </location>
</feature>
<feature type="region of interest" description="Disordered" evidence="1">
    <location>
        <begin position="145"/>
        <end position="173"/>
    </location>
</feature>
<accession>A0A6A5YPD3</accession>
<feature type="region of interest" description="Disordered" evidence="1">
    <location>
        <begin position="70"/>
        <end position="90"/>
    </location>
</feature>
<proteinExistence type="predicted"/>
<evidence type="ECO:0000256" key="2">
    <source>
        <dbReference type="SAM" id="Phobius"/>
    </source>
</evidence>
<feature type="transmembrane region" description="Helical" evidence="2">
    <location>
        <begin position="98"/>
        <end position="124"/>
    </location>
</feature>
<feature type="region of interest" description="Disordered" evidence="1">
    <location>
        <begin position="282"/>
        <end position="343"/>
    </location>
</feature>
<name>A0A6A5YPD3_9PLEO</name>
<dbReference type="Proteomes" id="UP000799770">
    <property type="component" value="Unassembled WGS sequence"/>
</dbReference>
<gene>
    <name evidence="3" type="ORF">BDV96DRAFT_605286</name>
</gene>
<feature type="compositionally biased region" description="Basic and acidic residues" evidence="1">
    <location>
        <begin position="157"/>
        <end position="173"/>
    </location>
</feature>
<feature type="region of interest" description="Disordered" evidence="1">
    <location>
        <begin position="402"/>
        <end position="435"/>
    </location>
</feature>
<protein>
    <submittedName>
        <fullName evidence="3">Uncharacterized protein</fullName>
    </submittedName>
</protein>
<feature type="compositionally biased region" description="Polar residues" evidence="1">
    <location>
        <begin position="296"/>
        <end position="329"/>
    </location>
</feature>
<organism evidence="3 4">
    <name type="scientific">Lophiotrema nucula</name>
    <dbReference type="NCBI Taxonomy" id="690887"/>
    <lineage>
        <taxon>Eukaryota</taxon>
        <taxon>Fungi</taxon>
        <taxon>Dikarya</taxon>
        <taxon>Ascomycota</taxon>
        <taxon>Pezizomycotina</taxon>
        <taxon>Dothideomycetes</taxon>
        <taxon>Pleosporomycetidae</taxon>
        <taxon>Pleosporales</taxon>
        <taxon>Lophiotremataceae</taxon>
        <taxon>Lophiotrema</taxon>
    </lineage>
</organism>
<evidence type="ECO:0000256" key="1">
    <source>
        <dbReference type="SAM" id="MobiDB-lite"/>
    </source>
</evidence>
<keyword evidence="4" id="KW-1185">Reference proteome</keyword>
<keyword evidence="2" id="KW-0812">Transmembrane</keyword>
<keyword evidence="2" id="KW-1133">Transmembrane helix</keyword>
<dbReference type="EMBL" id="ML977345">
    <property type="protein sequence ID" value="KAF2108850.1"/>
    <property type="molecule type" value="Genomic_DNA"/>
</dbReference>
<evidence type="ECO:0000313" key="3">
    <source>
        <dbReference type="EMBL" id="KAF2108850.1"/>
    </source>
</evidence>
<feature type="compositionally biased region" description="Polar residues" evidence="1">
    <location>
        <begin position="200"/>
        <end position="212"/>
    </location>
</feature>
<sequence>MADNPSVVIVTAYTTVPAQEAVSTANPSSISSAVRSSMESSLASSIHSSISSSISSAIRSSLAATSTAHATSSSLPTGFPAPDDHAAKKDPPATTNPIAFLYLVVSLLVLAFIIYGIIFIIMMFRGRCSNCASVEASNRKLLSGDQPISREQFQASETRRHEMEEKGEGDGTEHIGIWPSILGPFAKFTKAGRQQHDRAQQNISARASSSHTGFDEEKTLGGSNNSYSNKDYGLSRETLAKINTHFPRYSAAATSTYSQTRLSHSATAPRPLEVVLDHPATAATHYPPRDSRDSYNNRNGTISPSLYSQYNSTTNSLPQPNTNTYSFTNHLPELEHIPPTDPDYQTYLNAKQMADNPSHPDRVVAQAHANQHLRAMRKRWPEQRPVRVGGYGGFENNGVDEAGGDGSSAGFEDVYLGNGGGDAGDGEGKKAAGKGWIPTRGVEEIFGRRK</sequence>
<reference evidence="3" key="1">
    <citation type="journal article" date="2020" name="Stud. Mycol.">
        <title>101 Dothideomycetes genomes: a test case for predicting lifestyles and emergence of pathogens.</title>
        <authorList>
            <person name="Haridas S."/>
            <person name="Albert R."/>
            <person name="Binder M."/>
            <person name="Bloem J."/>
            <person name="Labutti K."/>
            <person name="Salamov A."/>
            <person name="Andreopoulos B."/>
            <person name="Baker S."/>
            <person name="Barry K."/>
            <person name="Bills G."/>
            <person name="Bluhm B."/>
            <person name="Cannon C."/>
            <person name="Castanera R."/>
            <person name="Culley D."/>
            <person name="Daum C."/>
            <person name="Ezra D."/>
            <person name="Gonzalez J."/>
            <person name="Henrissat B."/>
            <person name="Kuo A."/>
            <person name="Liang C."/>
            <person name="Lipzen A."/>
            <person name="Lutzoni F."/>
            <person name="Magnuson J."/>
            <person name="Mondo S."/>
            <person name="Nolan M."/>
            <person name="Ohm R."/>
            <person name="Pangilinan J."/>
            <person name="Park H.-J."/>
            <person name="Ramirez L."/>
            <person name="Alfaro M."/>
            <person name="Sun H."/>
            <person name="Tritt A."/>
            <person name="Yoshinaga Y."/>
            <person name="Zwiers L.-H."/>
            <person name="Turgeon B."/>
            <person name="Goodwin S."/>
            <person name="Spatafora J."/>
            <person name="Crous P."/>
            <person name="Grigoriev I."/>
        </authorList>
    </citation>
    <scope>NUCLEOTIDE SEQUENCE</scope>
    <source>
        <strain evidence="3">CBS 627.86</strain>
    </source>
</reference>
<evidence type="ECO:0000313" key="4">
    <source>
        <dbReference type="Proteomes" id="UP000799770"/>
    </source>
</evidence>
<dbReference type="AlphaFoldDB" id="A0A6A5YPD3"/>
<keyword evidence="2" id="KW-0472">Membrane</keyword>